<proteinExistence type="predicted"/>
<gene>
    <name evidence="2" type="ORF">QFZ22_007068</name>
</gene>
<sequence length="87" mass="9370">MPLNVLLKAREVAYHLTDSDAKASFAFEGSAEPNWSQGRWLSAASRPVGMAGRKTAGQPIRCSPSPKSMRARSARETIPSLGNTLAR</sequence>
<protein>
    <submittedName>
        <fullName evidence="2">Uncharacterized protein</fullName>
    </submittedName>
</protein>
<organism evidence="2 3">
    <name type="scientific">Streptomyces canus</name>
    <dbReference type="NCBI Taxonomy" id="58343"/>
    <lineage>
        <taxon>Bacteria</taxon>
        <taxon>Bacillati</taxon>
        <taxon>Actinomycetota</taxon>
        <taxon>Actinomycetes</taxon>
        <taxon>Kitasatosporales</taxon>
        <taxon>Streptomycetaceae</taxon>
        <taxon>Streptomyces</taxon>
        <taxon>Streptomyces aurantiacus group</taxon>
    </lineage>
</organism>
<accession>A0AAW8FMB2</accession>
<evidence type="ECO:0000256" key="1">
    <source>
        <dbReference type="SAM" id="MobiDB-lite"/>
    </source>
</evidence>
<evidence type="ECO:0000313" key="3">
    <source>
        <dbReference type="Proteomes" id="UP001234216"/>
    </source>
</evidence>
<dbReference type="AlphaFoldDB" id="A0AAW8FMB2"/>
<dbReference type="Proteomes" id="UP001234216">
    <property type="component" value="Unassembled WGS sequence"/>
</dbReference>
<feature type="region of interest" description="Disordered" evidence="1">
    <location>
        <begin position="49"/>
        <end position="87"/>
    </location>
</feature>
<name>A0AAW8FMB2_9ACTN</name>
<reference evidence="2" key="1">
    <citation type="submission" date="2023-07" db="EMBL/GenBank/DDBJ databases">
        <title>Comparative genomics of wheat-associated soil bacteria to identify genetic determinants of phenazine resistance.</title>
        <authorList>
            <person name="Mouncey N."/>
        </authorList>
    </citation>
    <scope>NUCLEOTIDE SEQUENCE</scope>
    <source>
        <strain evidence="2">V4I22</strain>
    </source>
</reference>
<comment type="caution">
    <text evidence="2">The sequence shown here is derived from an EMBL/GenBank/DDBJ whole genome shotgun (WGS) entry which is preliminary data.</text>
</comment>
<evidence type="ECO:0000313" key="2">
    <source>
        <dbReference type="EMBL" id="MDQ0911083.1"/>
    </source>
</evidence>
<dbReference type="EMBL" id="JAUSZV010000005">
    <property type="protein sequence ID" value="MDQ0911083.1"/>
    <property type="molecule type" value="Genomic_DNA"/>
</dbReference>